<evidence type="ECO:0000256" key="5">
    <source>
        <dbReference type="ARBA" id="ARBA00023295"/>
    </source>
</evidence>
<dbReference type="PANTHER" id="PTHR35923:SF2">
    <property type="entry name" value="ENDOGLUCANASE"/>
    <property type="match status" value="1"/>
</dbReference>
<dbReference type="Pfam" id="PF00150">
    <property type="entry name" value="Cellulase"/>
    <property type="match status" value="1"/>
</dbReference>
<evidence type="ECO:0000256" key="1">
    <source>
        <dbReference type="ARBA" id="ARBA00005641"/>
    </source>
</evidence>
<dbReference type="KEGG" id="mng:MNEG_1038"/>
<proteinExistence type="inferred from homology"/>
<keyword evidence="7" id="KW-1133">Transmembrane helix</keyword>
<dbReference type="EMBL" id="KK100316">
    <property type="protein sequence ID" value="KIZ06912.1"/>
    <property type="molecule type" value="Genomic_DNA"/>
</dbReference>
<dbReference type="GO" id="GO:0030245">
    <property type="term" value="P:cellulose catabolic process"/>
    <property type="evidence" value="ECO:0007669"/>
    <property type="project" value="UniProtKB-KW"/>
</dbReference>
<keyword evidence="4" id="KW-0119">Carbohydrate metabolism</keyword>
<evidence type="ECO:0000259" key="8">
    <source>
        <dbReference type="Pfam" id="PF00150"/>
    </source>
</evidence>
<dbReference type="AlphaFoldDB" id="A0A0D2N3F0"/>
<evidence type="ECO:0000256" key="7">
    <source>
        <dbReference type="SAM" id="Phobius"/>
    </source>
</evidence>
<reference evidence="9 10" key="1">
    <citation type="journal article" date="2013" name="BMC Genomics">
        <title>Reconstruction of the lipid metabolism for the microalga Monoraphidium neglectum from its genome sequence reveals characteristics suitable for biofuel production.</title>
        <authorList>
            <person name="Bogen C."/>
            <person name="Al-Dilaimi A."/>
            <person name="Albersmeier A."/>
            <person name="Wichmann J."/>
            <person name="Grundmann M."/>
            <person name="Rupp O."/>
            <person name="Lauersen K.J."/>
            <person name="Blifernez-Klassen O."/>
            <person name="Kalinowski J."/>
            <person name="Goesmann A."/>
            <person name="Mussgnug J.H."/>
            <person name="Kruse O."/>
        </authorList>
    </citation>
    <scope>NUCLEOTIDE SEQUENCE [LARGE SCALE GENOMIC DNA]</scope>
    <source>
        <strain evidence="9 10">SAG 48.87</strain>
    </source>
</reference>
<comment type="similarity">
    <text evidence="1">Belongs to the glycosyl hydrolase 5 (cellulase A) family.</text>
</comment>
<keyword evidence="3" id="KW-0136">Cellulose degradation</keyword>
<dbReference type="RefSeq" id="XP_013905931.1">
    <property type="nucleotide sequence ID" value="XM_014050477.1"/>
</dbReference>
<keyword evidence="10" id="KW-1185">Reference proteome</keyword>
<evidence type="ECO:0000256" key="6">
    <source>
        <dbReference type="ARBA" id="ARBA00023326"/>
    </source>
</evidence>
<keyword evidence="7" id="KW-0812">Transmembrane</keyword>
<organism evidence="9 10">
    <name type="scientific">Monoraphidium neglectum</name>
    <dbReference type="NCBI Taxonomy" id="145388"/>
    <lineage>
        <taxon>Eukaryota</taxon>
        <taxon>Viridiplantae</taxon>
        <taxon>Chlorophyta</taxon>
        <taxon>core chlorophytes</taxon>
        <taxon>Chlorophyceae</taxon>
        <taxon>CS clade</taxon>
        <taxon>Sphaeropleales</taxon>
        <taxon>Selenastraceae</taxon>
        <taxon>Monoraphidium</taxon>
    </lineage>
</organism>
<protein>
    <recommendedName>
        <fullName evidence="8">Glycoside hydrolase family 5 domain-containing protein</fullName>
    </recommendedName>
</protein>
<keyword evidence="2" id="KW-0378">Hydrolase</keyword>
<keyword evidence="5" id="KW-0326">Glycosidase</keyword>
<dbReference type="Gene3D" id="2.30.180.10">
    <property type="entry name" value="FAS1 domain"/>
    <property type="match status" value="1"/>
</dbReference>
<keyword evidence="7" id="KW-0472">Membrane</keyword>
<dbReference type="GeneID" id="25727536"/>
<evidence type="ECO:0000313" key="10">
    <source>
        <dbReference type="Proteomes" id="UP000054498"/>
    </source>
</evidence>
<accession>A0A0D2N3F0</accession>
<keyword evidence="6" id="KW-0624">Polysaccharide degradation</keyword>
<evidence type="ECO:0000313" key="9">
    <source>
        <dbReference type="EMBL" id="KIZ06912.1"/>
    </source>
</evidence>
<dbReference type="InterPro" id="IPR036378">
    <property type="entry name" value="FAS1_dom_sf"/>
</dbReference>
<evidence type="ECO:0000256" key="4">
    <source>
        <dbReference type="ARBA" id="ARBA00023277"/>
    </source>
</evidence>
<dbReference type="PANTHER" id="PTHR35923">
    <property type="entry name" value="MAJOR EXTRACELLULAR ENDOGLUCANASE"/>
    <property type="match status" value="1"/>
</dbReference>
<dbReference type="InterPro" id="IPR001547">
    <property type="entry name" value="Glyco_hydro_5"/>
</dbReference>
<dbReference type="STRING" id="145388.A0A0D2N3F0"/>
<feature type="domain" description="Glycoside hydrolase family 5" evidence="8">
    <location>
        <begin position="242"/>
        <end position="513"/>
    </location>
</feature>
<dbReference type="GO" id="GO:0004553">
    <property type="term" value="F:hydrolase activity, hydrolyzing O-glycosyl compounds"/>
    <property type="evidence" value="ECO:0007669"/>
    <property type="project" value="InterPro"/>
</dbReference>
<name>A0A0D2N3F0_9CHLO</name>
<sequence>MVYVEVDDGPVRLPGCAPLYHMPQTKWTPKLFWQMAAYVTWIVSSMVIGGLMPFLLDARAARQVEEAWQANVASLPASNYTFCPKKAVYNYMPLARGYPAPPLAVNGSDLVDTWSWRKVTLRGVNWFGFNNEGGMVDGLWVGGTRGDTDFHALAYQIKLLGFNAVRLPFTFSQLKLPGKRQAMECAASTKSAWARRATDPTLSPKPEYSVAPDPPLFMEVAEWDRDMCNTYVPSNETALAGERLLWAVQYFIASGFYVVLDYHPLPSDPLPADPKKFAYAWLNTWASITCLPNFAPDIRGRVLLDLLNEPDTTLRGRGVHWQRAGDTPGLDELYLTTMDAIEALTPGDALFMVQGSTATGAEAEGGMRNVNGFNLSTGDGFVTDAATISANGLSDPSPFLNELLLRAYSTRTLLAPHLYPASISTRLVGAVPAGGKELFDKLAASWGRLARVGYCLGPRCQRFPVIIGEMGSELATKDDLKYYVDAASFATAQGDLAQQTAPVAGWFWWSFNANSMDTGGLVAKSGHSYNWVKLRLLASSFGLKPWFNDPQAFVADQAASQAEAKSIQDAQASAALAAAQRKAKEEAVADVSADGALLRSAHAAPAAAEEDNPLPCECTDVDAREAFILPAKFTCWEQYKFGQCSQGFMNMIPEGYCQITCGRCDCCPSLLNASVAAGLTEFVWAMNLSSSANRSEDLSQPGLMMTLLAPDDYAMRDLFSKLGGKDRILSDSAVRDKLGAIMDTHLLPPLNATRAVWTTPFFVQGAKMRSLGATGDNLEVVGVDSSTGDIEIRAPGSSAKIRQKDIYACKGFINVMNWYLLPTNNEF</sequence>
<feature type="transmembrane region" description="Helical" evidence="7">
    <location>
        <begin position="31"/>
        <end position="56"/>
    </location>
</feature>
<dbReference type="Proteomes" id="UP000054498">
    <property type="component" value="Unassembled WGS sequence"/>
</dbReference>
<evidence type="ECO:0000256" key="2">
    <source>
        <dbReference type="ARBA" id="ARBA00022801"/>
    </source>
</evidence>
<dbReference type="SUPFAM" id="SSF51445">
    <property type="entry name" value="(Trans)glycosidases"/>
    <property type="match status" value="1"/>
</dbReference>
<gene>
    <name evidence="9" type="ORF">MNEG_1038</name>
</gene>
<evidence type="ECO:0000256" key="3">
    <source>
        <dbReference type="ARBA" id="ARBA00023001"/>
    </source>
</evidence>
<dbReference type="InterPro" id="IPR017853">
    <property type="entry name" value="GH"/>
</dbReference>
<dbReference type="OrthoDB" id="540953at2759"/>
<dbReference type="Gene3D" id="3.20.20.80">
    <property type="entry name" value="Glycosidases"/>
    <property type="match status" value="1"/>
</dbReference>